<dbReference type="Proteomes" id="UP000558688">
    <property type="component" value="Unassembled WGS sequence"/>
</dbReference>
<organism evidence="2 3">
    <name type="scientific">Fusarium oxysporum</name>
    <name type="common">Fusarium vascular wilt</name>
    <dbReference type="NCBI Taxonomy" id="5507"/>
    <lineage>
        <taxon>Eukaryota</taxon>
        <taxon>Fungi</taxon>
        <taxon>Dikarya</taxon>
        <taxon>Ascomycota</taxon>
        <taxon>Pezizomycotina</taxon>
        <taxon>Sordariomycetes</taxon>
        <taxon>Hypocreomycetidae</taxon>
        <taxon>Hypocreales</taxon>
        <taxon>Nectriaceae</taxon>
        <taxon>Fusarium</taxon>
        <taxon>Fusarium oxysporum species complex</taxon>
    </lineage>
</organism>
<sequence>MSEVAVLSRFNLSIDHHAQVLICCHDTCRIALLPSPAQVSEHLRKKHNIPAAERRLVTDLLKARISPLQSPSEAPIRQDGAAYDPNLHLVHGFTCKFCNERTGSSQVMSRHMAREHEKQRFQLGVRRKAMYEPVYLQAWTKSPSGGRYWIVEYGGSTIRPVRGKEVYDHLEDVFERPGWREPDGNGLLKESIENC</sequence>
<reference evidence="2" key="1">
    <citation type="submission" date="2020-02" db="EMBL/GenBank/DDBJ databases">
        <title>Identification and distribution of gene clusters putatively required for synthesis of sphingolipid metabolism inhibitors in phylogenetically diverse species of the filamentous fungus Fusarium.</title>
        <authorList>
            <person name="Kim H.-S."/>
            <person name="Busman M."/>
            <person name="Brown D.W."/>
            <person name="Divon H."/>
            <person name="Uhlig S."/>
            <person name="Proctor R.H."/>
        </authorList>
    </citation>
    <scope>NUCLEOTIDE SEQUENCE [LARGE SCALE GENOMIC DNA]</scope>
    <source>
        <strain evidence="2">NRRL 39464</strain>
    </source>
</reference>
<feature type="domain" description="C2H2-type" evidence="1">
    <location>
        <begin position="93"/>
        <end position="116"/>
    </location>
</feature>
<gene>
    <name evidence="2" type="ORF">FOXYS1_3163</name>
</gene>
<dbReference type="InterPro" id="IPR013087">
    <property type="entry name" value="Znf_C2H2_type"/>
</dbReference>
<dbReference type="InterPro" id="IPR022698">
    <property type="entry name" value="OrsD"/>
</dbReference>
<comment type="caution">
    <text evidence="2">The sequence shown here is derived from an EMBL/GenBank/DDBJ whole genome shotgun (WGS) entry which is preliminary data.</text>
</comment>
<dbReference type="SMART" id="SM00355">
    <property type="entry name" value="ZnF_C2H2"/>
    <property type="match status" value="2"/>
</dbReference>
<protein>
    <recommendedName>
        <fullName evidence="1">C2H2-type domain-containing protein</fullName>
    </recommendedName>
</protein>
<proteinExistence type="predicted"/>
<dbReference type="Pfam" id="PF12013">
    <property type="entry name" value="OrsD"/>
    <property type="match status" value="1"/>
</dbReference>
<evidence type="ECO:0000259" key="1">
    <source>
        <dbReference type="SMART" id="SM00355"/>
    </source>
</evidence>
<name>A0A8H5AIS3_FUSOX</name>
<accession>A0A8H5AIS3</accession>
<evidence type="ECO:0000313" key="3">
    <source>
        <dbReference type="Proteomes" id="UP000558688"/>
    </source>
</evidence>
<feature type="domain" description="C2H2-type" evidence="1">
    <location>
        <begin position="21"/>
        <end position="47"/>
    </location>
</feature>
<dbReference type="AlphaFoldDB" id="A0A8H5AIS3"/>
<evidence type="ECO:0000313" key="2">
    <source>
        <dbReference type="EMBL" id="KAF5266006.1"/>
    </source>
</evidence>
<dbReference type="EMBL" id="JAAFOW010000471">
    <property type="protein sequence ID" value="KAF5266006.1"/>
    <property type="molecule type" value="Genomic_DNA"/>
</dbReference>